<name>A0A3R0PMJ3_SALET</name>
<keyword evidence="1" id="KW-0472">Membrane</keyword>
<reference evidence="2" key="1">
    <citation type="journal article" date="2018" name="Genome Biol.">
        <title>SKESA: strategic k-mer extension for scrupulous assemblies.</title>
        <authorList>
            <person name="Souvorov A."/>
            <person name="Agarwala R."/>
            <person name="Lipman D.J."/>
        </authorList>
    </citation>
    <scope>NUCLEOTIDE SEQUENCE</scope>
    <source>
        <strain evidence="2">14ARS_STU0125</strain>
    </source>
</reference>
<dbReference type="AlphaFoldDB" id="A0A3R0PMJ3"/>
<sequence>MARRSFTVFKQGINFGLSRLHYFNLTDYVSSGSLLNIFMILFFYRNCLIDPTRVVWTQP</sequence>
<gene>
    <name evidence="2" type="ORF">G0H73_12210</name>
</gene>
<organism evidence="2">
    <name type="scientific">Salmonella enterica I</name>
    <dbReference type="NCBI Taxonomy" id="59201"/>
    <lineage>
        <taxon>Bacteria</taxon>
        <taxon>Pseudomonadati</taxon>
        <taxon>Pseudomonadota</taxon>
        <taxon>Gammaproteobacteria</taxon>
        <taxon>Enterobacterales</taxon>
        <taxon>Enterobacteriaceae</taxon>
        <taxon>Salmonella</taxon>
    </lineage>
</organism>
<reference evidence="2" key="2">
    <citation type="submission" date="2018-12" db="EMBL/GenBank/DDBJ databases">
        <authorList>
            <consortium name="NCBI Pathogen Detection Project"/>
        </authorList>
    </citation>
    <scope>NUCLEOTIDE SEQUENCE</scope>
    <source>
        <strain evidence="2">14ARS_STU0125</strain>
    </source>
</reference>
<evidence type="ECO:0000256" key="1">
    <source>
        <dbReference type="SAM" id="Phobius"/>
    </source>
</evidence>
<proteinExistence type="predicted"/>
<comment type="caution">
    <text evidence="2">The sequence shown here is derived from an EMBL/GenBank/DDBJ whole genome shotgun (WGS) entry which is preliminary data.</text>
</comment>
<keyword evidence="1" id="KW-0812">Transmembrane</keyword>
<evidence type="ECO:0000313" key="2">
    <source>
        <dbReference type="EMBL" id="HAC8333560.1"/>
    </source>
</evidence>
<feature type="transmembrane region" description="Helical" evidence="1">
    <location>
        <begin position="21"/>
        <end position="44"/>
    </location>
</feature>
<protein>
    <submittedName>
        <fullName evidence="2">Uncharacterized protein</fullName>
    </submittedName>
</protein>
<accession>A0A3R0PMJ3</accession>
<keyword evidence="1" id="KW-1133">Transmembrane helix</keyword>
<dbReference type="EMBL" id="DAAMVH010000006">
    <property type="protein sequence ID" value="HAC8333560.1"/>
    <property type="molecule type" value="Genomic_DNA"/>
</dbReference>